<proteinExistence type="predicted"/>
<dbReference type="Proteomes" id="UP000583800">
    <property type="component" value="Unassembled WGS sequence"/>
</dbReference>
<comment type="caution">
    <text evidence="2">The sequence shown here is derived from an EMBL/GenBank/DDBJ whole genome shotgun (WGS) entry which is preliminary data.</text>
</comment>
<feature type="region of interest" description="Disordered" evidence="1">
    <location>
        <begin position="71"/>
        <end position="91"/>
    </location>
</feature>
<accession>A0A7X0C5R7</accession>
<reference evidence="2 3" key="1">
    <citation type="submission" date="2020-08" db="EMBL/GenBank/DDBJ databases">
        <title>Sequencing the genomes of 1000 actinobacteria strains.</title>
        <authorList>
            <person name="Klenk H.-P."/>
        </authorList>
    </citation>
    <scope>NUCLEOTIDE SEQUENCE [LARGE SCALE GENOMIC DNA]</scope>
    <source>
        <strain evidence="2 3">DSM 45913</strain>
    </source>
</reference>
<dbReference type="EMBL" id="JACHJB010000002">
    <property type="protein sequence ID" value="MBB6347234.1"/>
    <property type="molecule type" value="Genomic_DNA"/>
</dbReference>
<evidence type="ECO:0000256" key="1">
    <source>
        <dbReference type="SAM" id="MobiDB-lite"/>
    </source>
</evidence>
<dbReference type="AlphaFoldDB" id="A0A7X0C5R7"/>
<gene>
    <name evidence="2" type="ORF">FHU36_003779</name>
</gene>
<evidence type="ECO:0000313" key="2">
    <source>
        <dbReference type="EMBL" id="MBB6347234.1"/>
    </source>
</evidence>
<protein>
    <submittedName>
        <fullName evidence="2">Uncharacterized protein</fullName>
    </submittedName>
</protein>
<dbReference type="RefSeq" id="WP_185085218.1">
    <property type="nucleotide sequence ID" value="NZ_JACHJB010000002.1"/>
</dbReference>
<name>A0A7X0C5R7_9ACTN</name>
<sequence>MSRRFHGDAVTGVSDQEAASVLLSAALIEIRYLSRRARRENEGASPADDLQRIWFLSDLCHNLPGVTRPPVWQPSRKNAPLSSRERAMQERPMSWTWNTAGPEGRAWIIEQLDGADCPWTPPPPLPNASKGPPELSLRKRLGFPLRWPVQAPEGRQPLPAEARVLKAVDTETVCALFEEARRLRSVAGKDGSWLYAHLDQHGTHYLVPDPPGYYWPGNSNGRGGTIDWWQCAALLCMQDGEQVAGSIRVLPQTFTPLPSTLSRSRQRRLIHLARATERDTRAWRLDHESDCGPHSCGFLPERPLQERPTS</sequence>
<evidence type="ECO:0000313" key="3">
    <source>
        <dbReference type="Proteomes" id="UP000583800"/>
    </source>
</evidence>
<keyword evidence="3" id="KW-1185">Reference proteome</keyword>
<organism evidence="2 3">
    <name type="scientific">Nonomuraea muscovyensis</name>
    <dbReference type="NCBI Taxonomy" id="1124761"/>
    <lineage>
        <taxon>Bacteria</taxon>
        <taxon>Bacillati</taxon>
        <taxon>Actinomycetota</taxon>
        <taxon>Actinomycetes</taxon>
        <taxon>Streptosporangiales</taxon>
        <taxon>Streptosporangiaceae</taxon>
        <taxon>Nonomuraea</taxon>
    </lineage>
</organism>